<evidence type="ECO:0000256" key="5">
    <source>
        <dbReference type="ARBA" id="ARBA00013257"/>
    </source>
</evidence>
<protein>
    <recommendedName>
        <fullName evidence="6">5-aminolevulinate synthase, mitochondrial</fullName>
        <ecNumber evidence="5">2.3.1.37</ecNumber>
    </recommendedName>
    <alternativeName>
        <fullName evidence="11">5-aminolevulinic acid synthase</fullName>
    </alternativeName>
    <alternativeName>
        <fullName evidence="12">Delta-ALA synthase</fullName>
    </alternativeName>
    <alternativeName>
        <fullName evidence="13">Delta-aminolevulinate synthase</fullName>
    </alternativeName>
</protein>
<evidence type="ECO:0000256" key="10">
    <source>
        <dbReference type="ARBA" id="ARBA00023315"/>
    </source>
</evidence>
<comment type="similarity">
    <text evidence="4">Belongs to the class-II pyridoxal-phosphate-dependent aminotransferase family.</text>
</comment>
<dbReference type="EC" id="2.3.1.37" evidence="5"/>
<evidence type="ECO:0000256" key="8">
    <source>
        <dbReference type="ARBA" id="ARBA00022898"/>
    </source>
</evidence>
<dbReference type="EMBL" id="MCFL01000062">
    <property type="protein sequence ID" value="ORZ31297.1"/>
    <property type="molecule type" value="Genomic_DNA"/>
</dbReference>
<sequence length="878" mass="95580">MDADLDNWDEYSGASVTVEPAVDEALLGCLGIVGVSSTDGSLGYMQVVNTFLVVVLVIWHGIVPLFMCRKLQRLGVKNKRKNPKTLAIWGQWKFRPLFSAFENNFLFLTYISLMLLCSSFMMLSTSHSSELEYLPLFRICIMAMFVLLPLLLTPCRQHVQLRPRPSRRQRAKEVTGWCYVKSAPIAVLELEASLGLPVFAKDNLVTEAITNVTKVRENSGCATAESSAGAATIVGPASDGPELISEEANSRPIRHSATRRAVHQEGHAPAAATGSQIRNALANRMYRLGRSRRLCPSPVCKANEFWVTNLCTHGHSKGRLSADPMDPTTRNILCGLSGREDEPTEYKRASIHLPSIPVPNSHPSSSKFNMEALLSSVTTKCPFLHRSSVATLKTLAANTQGLTRPGESGLTKVAAACPIMSKAISQHRQLHSTPQRNSAYPLHGFPSAQQQAPAAPTPAPEAAKDMAKEAAATGTGNSKPFHYDNFFAEQLEKKKRDKSYRYFNNINRLAQAYPAAHTGSATMSRCGRAVDTYGAGAGGTRNIAGNAALHLRLEHALADLHNVDAALVFSSCFVANDATLCTLASKMPGTHIFSDASNHASMIQGIRNSRAHKHVFRHNDVAHLEEQLQKVPLEAPKIIAFESVYSMCGSIGPIKDFIRLAKKYNALTFLDEVHAVGMYGHRGAGVAEYQDLMSHIDIITGTLGKAFGVVGGYIAGNANLVDMIRSYAPGFIFTTSLPPPVVAGALASVEYLKESARLAQVGIPVVPNPSHIVPVLVGDAELAKLHQLAHRQCWRGASSHHAHARPHPAMMDELVDSLLKLWKKHDLKFEKDWELAPRANVGTGVQVEQLVKMEDLVVPAPYLNARAENRPMLVPASV</sequence>
<keyword evidence="16" id="KW-1133">Transmembrane helix</keyword>
<dbReference type="InterPro" id="IPR010961">
    <property type="entry name" value="4pyrrol_synth_NH2levulA_synth"/>
</dbReference>
<dbReference type="InterPro" id="IPR015421">
    <property type="entry name" value="PyrdxlP-dep_Trfase_major"/>
</dbReference>
<accession>A0A1Y2H9P0</accession>
<dbReference type="STRING" id="765915.A0A1Y2H9P0"/>
<evidence type="ECO:0000313" key="18">
    <source>
        <dbReference type="EMBL" id="ORZ31297.1"/>
    </source>
</evidence>
<feature type="region of interest" description="Disordered" evidence="15">
    <location>
        <begin position="425"/>
        <end position="476"/>
    </location>
</feature>
<keyword evidence="9" id="KW-0350">Heme biosynthesis</keyword>
<feature type="transmembrane region" description="Helical" evidence="16">
    <location>
        <begin position="136"/>
        <end position="155"/>
    </location>
</feature>
<feature type="transmembrane region" description="Helical" evidence="16">
    <location>
        <begin position="105"/>
        <end position="124"/>
    </location>
</feature>
<feature type="domain" description="Aminotransferase class I/classII large" evidence="17">
    <location>
        <begin position="532"/>
        <end position="781"/>
    </location>
</feature>
<dbReference type="PROSITE" id="PS00599">
    <property type="entry name" value="AA_TRANSFER_CLASS_2"/>
    <property type="match status" value="1"/>
</dbReference>
<evidence type="ECO:0000256" key="1">
    <source>
        <dbReference type="ARBA" id="ARBA00001933"/>
    </source>
</evidence>
<dbReference type="UniPathway" id="UPA00251">
    <property type="reaction ID" value="UER00375"/>
</dbReference>
<keyword evidence="7 18" id="KW-0808">Transferase</keyword>
<dbReference type="InterPro" id="IPR050087">
    <property type="entry name" value="AON_synthase_class-II"/>
</dbReference>
<keyword evidence="16" id="KW-0812">Transmembrane</keyword>
<comment type="caution">
    <text evidence="18">The sequence shown here is derived from an EMBL/GenBank/DDBJ whole genome shotgun (WGS) entry which is preliminary data.</text>
</comment>
<name>A0A1Y2H9P0_9FUNG</name>
<feature type="compositionally biased region" description="Polar residues" evidence="15">
    <location>
        <begin position="425"/>
        <end position="438"/>
    </location>
</feature>
<comment type="catalytic activity">
    <reaction evidence="14">
        <text>succinyl-CoA + glycine + H(+) = 5-aminolevulinate + CO2 + CoA</text>
        <dbReference type="Rhea" id="RHEA:12921"/>
        <dbReference type="ChEBI" id="CHEBI:15378"/>
        <dbReference type="ChEBI" id="CHEBI:16526"/>
        <dbReference type="ChEBI" id="CHEBI:57287"/>
        <dbReference type="ChEBI" id="CHEBI:57292"/>
        <dbReference type="ChEBI" id="CHEBI:57305"/>
        <dbReference type="ChEBI" id="CHEBI:356416"/>
        <dbReference type="EC" id="2.3.1.37"/>
    </reaction>
</comment>
<feature type="transmembrane region" description="Helical" evidence="16">
    <location>
        <begin position="47"/>
        <end position="67"/>
    </location>
</feature>
<reference evidence="18 19" key="1">
    <citation type="submission" date="2016-07" db="EMBL/GenBank/DDBJ databases">
        <title>Pervasive Adenine N6-methylation of Active Genes in Fungi.</title>
        <authorList>
            <consortium name="DOE Joint Genome Institute"/>
            <person name="Mondo S.J."/>
            <person name="Dannebaum R.O."/>
            <person name="Kuo R.C."/>
            <person name="Labutti K."/>
            <person name="Haridas S."/>
            <person name="Kuo A."/>
            <person name="Salamov A."/>
            <person name="Ahrendt S.R."/>
            <person name="Lipzen A."/>
            <person name="Sullivan W."/>
            <person name="Andreopoulos W.B."/>
            <person name="Clum A."/>
            <person name="Lindquist E."/>
            <person name="Daum C."/>
            <person name="Ramamoorthy G.K."/>
            <person name="Gryganskyi A."/>
            <person name="Culley D."/>
            <person name="Magnuson J.K."/>
            <person name="James T.Y."/>
            <person name="O'Malley M.A."/>
            <person name="Stajich J.E."/>
            <person name="Spatafora J.W."/>
            <person name="Visel A."/>
            <person name="Grigoriev I.V."/>
        </authorList>
    </citation>
    <scope>NUCLEOTIDE SEQUENCE [LARGE SCALE GENOMIC DNA]</scope>
    <source>
        <strain evidence="18 19">PL171</strain>
    </source>
</reference>
<dbReference type="GO" id="GO:0005739">
    <property type="term" value="C:mitochondrion"/>
    <property type="evidence" value="ECO:0007669"/>
    <property type="project" value="TreeGrafter"/>
</dbReference>
<evidence type="ECO:0000256" key="11">
    <source>
        <dbReference type="ARBA" id="ARBA00031691"/>
    </source>
</evidence>
<comment type="cofactor">
    <cofactor evidence="1">
        <name>pyridoxal 5'-phosphate</name>
        <dbReference type="ChEBI" id="CHEBI:597326"/>
    </cofactor>
</comment>
<proteinExistence type="inferred from homology"/>
<dbReference type="AlphaFoldDB" id="A0A1Y2H9P0"/>
<dbReference type="Proteomes" id="UP000193411">
    <property type="component" value="Unassembled WGS sequence"/>
</dbReference>
<comment type="pathway">
    <text evidence="3">Porphyrin-containing compound metabolism; protoporphyrin-IX biosynthesis; 5-aminolevulinate from glycine: step 1/1.</text>
</comment>
<keyword evidence="16" id="KW-0472">Membrane</keyword>
<dbReference type="SUPFAM" id="SSF53383">
    <property type="entry name" value="PLP-dependent transferases"/>
    <property type="match status" value="1"/>
</dbReference>
<dbReference type="PANTHER" id="PTHR13693">
    <property type="entry name" value="CLASS II AMINOTRANSFERASE/8-AMINO-7-OXONONANOATE SYNTHASE"/>
    <property type="match status" value="1"/>
</dbReference>
<keyword evidence="10" id="KW-0012">Acyltransferase</keyword>
<evidence type="ECO:0000256" key="3">
    <source>
        <dbReference type="ARBA" id="ARBA00005029"/>
    </source>
</evidence>
<evidence type="ECO:0000256" key="4">
    <source>
        <dbReference type="ARBA" id="ARBA00008392"/>
    </source>
</evidence>
<evidence type="ECO:0000256" key="7">
    <source>
        <dbReference type="ARBA" id="ARBA00022679"/>
    </source>
</evidence>
<dbReference type="PANTHER" id="PTHR13693:SF102">
    <property type="entry name" value="2-AMINO-3-KETOBUTYRATE COENZYME A LIGASE, MITOCHONDRIAL"/>
    <property type="match status" value="1"/>
</dbReference>
<evidence type="ECO:0000256" key="13">
    <source>
        <dbReference type="ARBA" id="ARBA00032773"/>
    </source>
</evidence>
<gene>
    <name evidence="18" type="ORF">BCR44DRAFT_1463929</name>
</gene>
<evidence type="ECO:0000256" key="15">
    <source>
        <dbReference type="SAM" id="MobiDB-lite"/>
    </source>
</evidence>
<dbReference type="FunFam" id="3.40.640.10:FF:000006">
    <property type="entry name" value="5-aminolevulinate synthase, mitochondrial"/>
    <property type="match status" value="1"/>
</dbReference>
<dbReference type="OrthoDB" id="10263824at2759"/>
<organism evidence="18 19">
    <name type="scientific">Catenaria anguillulae PL171</name>
    <dbReference type="NCBI Taxonomy" id="765915"/>
    <lineage>
        <taxon>Eukaryota</taxon>
        <taxon>Fungi</taxon>
        <taxon>Fungi incertae sedis</taxon>
        <taxon>Blastocladiomycota</taxon>
        <taxon>Blastocladiomycetes</taxon>
        <taxon>Blastocladiales</taxon>
        <taxon>Catenariaceae</taxon>
        <taxon>Catenaria</taxon>
    </lineage>
</organism>
<keyword evidence="8" id="KW-0663">Pyridoxal phosphate</keyword>
<evidence type="ECO:0000256" key="2">
    <source>
        <dbReference type="ARBA" id="ARBA00003076"/>
    </source>
</evidence>
<dbReference type="NCBIfam" id="TIGR01821">
    <property type="entry name" value="5aminolev_synth"/>
    <property type="match status" value="1"/>
</dbReference>
<evidence type="ECO:0000256" key="6">
    <source>
        <dbReference type="ARBA" id="ARBA00019560"/>
    </source>
</evidence>
<dbReference type="InterPro" id="IPR015422">
    <property type="entry name" value="PyrdxlP-dep_Trfase_small"/>
</dbReference>
<evidence type="ECO:0000256" key="14">
    <source>
        <dbReference type="ARBA" id="ARBA00047654"/>
    </source>
</evidence>
<dbReference type="InterPro" id="IPR015424">
    <property type="entry name" value="PyrdxlP-dep_Trfase"/>
</dbReference>
<comment type="function">
    <text evidence="2">Catalyzes the synthesis of 5-aminolevulinate (ALA) from succinyl-CoA and glycine, the first and rate-limiting step in heme biosynthesis.</text>
</comment>
<dbReference type="Gene3D" id="3.90.1150.10">
    <property type="entry name" value="Aspartate Aminotransferase, domain 1"/>
    <property type="match status" value="1"/>
</dbReference>
<evidence type="ECO:0000259" key="17">
    <source>
        <dbReference type="Pfam" id="PF00155"/>
    </source>
</evidence>
<dbReference type="Gene3D" id="3.40.640.10">
    <property type="entry name" value="Type I PLP-dependent aspartate aminotransferase-like (Major domain)"/>
    <property type="match status" value="1"/>
</dbReference>
<dbReference type="GO" id="GO:0003870">
    <property type="term" value="F:5-aminolevulinate synthase activity"/>
    <property type="evidence" value="ECO:0007669"/>
    <property type="project" value="UniProtKB-EC"/>
</dbReference>
<dbReference type="GO" id="GO:0030170">
    <property type="term" value="F:pyridoxal phosphate binding"/>
    <property type="evidence" value="ECO:0007669"/>
    <property type="project" value="InterPro"/>
</dbReference>
<dbReference type="InterPro" id="IPR004839">
    <property type="entry name" value="Aminotransferase_I/II_large"/>
</dbReference>
<dbReference type="GO" id="GO:0006782">
    <property type="term" value="P:protoporphyrinogen IX biosynthetic process"/>
    <property type="evidence" value="ECO:0007669"/>
    <property type="project" value="UniProtKB-UniPathway"/>
</dbReference>
<keyword evidence="19" id="KW-1185">Reference proteome</keyword>
<dbReference type="InterPro" id="IPR001917">
    <property type="entry name" value="Aminotrans_II_pyridoxalP_BS"/>
</dbReference>
<evidence type="ECO:0000256" key="12">
    <source>
        <dbReference type="ARBA" id="ARBA00031945"/>
    </source>
</evidence>
<evidence type="ECO:0000313" key="19">
    <source>
        <dbReference type="Proteomes" id="UP000193411"/>
    </source>
</evidence>
<dbReference type="Pfam" id="PF00155">
    <property type="entry name" value="Aminotran_1_2"/>
    <property type="match status" value="1"/>
</dbReference>
<evidence type="ECO:0000256" key="9">
    <source>
        <dbReference type="ARBA" id="ARBA00023133"/>
    </source>
</evidence>
<evidence type="ECO:0000256" key="16">
    <source>
        <dbReference type="SAM" id="Phobius"/>
    </source>
</evidence>